<keyword evidence="2" id="KW-1185">Reference proteome</keyword>
<evidence type="ECO:0000313" key="3">
    <source>
        <dbReference type="WBParaSite" id="jg13230.1"/>
    </source>
</evidence>
<proteinExistence type="predicted"/>
<feature type="chain" id="PRO_5037760027" evidence="1">
    <location>
        <begin position="19"/>
        <end position="79"/>
    </location>
</feature>
<name>A0A915CVX6_9BILA</name>
<feature type="signal peptide" evidence="1">
    <location>
        <begin position="1"/>
        <end position="18"/>
    </location>
</feature>
<evidence type="ECO:0000313" key="2">
    <source>
        <dbReference type="Proteomes" id="UP000887574"/>
    </source>
</evidence>
<sequence>MMFLRLAAFLLAFFQAYAMGINEDLPQEQLVIGGQREARMDPAWRHIGLGKRLYEDSGRWNLKANKGQRTYAMIGLGRR</sequence>
<organism evidence="2 3">
    <name type="scientific">Ditylenchus dipsaci</name>
    <dbReference type="NCBI Taxonomy" id="166011"/>
    <lineage>
        <taxon>Eukaryota</taxon>
        <taxon>Metazoa</taxon>
        <taxon>Ecdysozoa</taxon>
        <taxon>Nematoda</taxon>
        <taxon>Chromadorea</taxon>
        <taxon>Rhabditida</taxon>
        <taxon>Tylenchina</taxon>
        <taxon>Tylenchomorpha</taxon>
        <taxon>Sphaerularioidea</taxon>
        <taxon>Anguinidae</taxon>
        <taxon>Anguininae</taxon>
        <taxon>Ditylenchus</taxon>
    </lineage>
</organism>
<reference evidence="3" key="1">
    <citation type="submission" date="2022-11" db="UniProtKB">
        <authorList>
            <consortium name="WormBaseParasite"/>
        </authorList>
    </citation>
    <scope>IDENTIFICATION</scope>
</reference>
<dbReference type="AlphaFoldDB" id="A0A915CVX6"/>
<protein>
    <submittedName>
        <fullName evidence="3">Uncharacterized protein</fullName>
    </submittedName>
</protein>
<dbReference type="WBParaSite" id="jg13230.1">
    <property type="protein sequence ID" value="jg13230.1"/>
    <property type="gene ID" value="jg13230"/>
</dbReference>
<accession>A0A915CVX6</accession>
<keyword evidence="1" id="KW-0732">Signal</keyword>
<dbReference type="Proteomes" id="UP000887574">
    <property type="component" value="Unplaced"/>
</dbReference>
<evidence type="ECO:0000256" key="1">
    <source>
        <dbReference type="SAM" id="SignalP"/>
    </source>
</evidence>